<proteinExistence type="inferred from homology"/>
<comment type="caution">
    <text evidence="4">The sequence shown here is derived from an EMBL/GenBank/DDBJ whole genome shotgun (WGS) entry which is preliminary data.</text>
</comment>
<feature type="domain" description="AB hydrolase-1" evidence="3">
    <location>
        <begin position="33"/>
        <end position="172"/>
    </location>
</feature>
<sequence length="287" mass="31387">MDHSLNFSLADYKNSMQLAALANRPAFSSTAQPVLCLHGWLDNAASFIPLARCLPQLPLLALDFPGHGKSAARSSDAHYYFFDWVEDLVALCQQQGWQQLTIIGHSMGGMVATALAAAFPELVARLVLIDSLGFVTADNSSSEQLRQGIISRLKTPARRKPSYPNLNAAAKARLAQSDFDMQHALLLAERGTVASQSGITWHHDYRLRVKSVYRLTADQAEQLCQAVEAPVLAILAKDGPFVGKLATMQSWYQQLTVQQISGGHHCHMTAAEEVAGLLKAWLDFADC</sequence>
<dbReference type="GO" id="GO:0016787">
    <property type="term" value="F:hydrolase activity"/>
    <property type="evidence" value="ECO:0007669"/>
    <property type="project" value="UniProtKB-KW"/>
</dbReference>
<evidence type="ECO:0000256" key="1">
    <source>
        <dbReference type="ARBA" id="ARBA00008645"/>
    </source>
</evidence>
<evidence type="ECO:0000313" key="5">
    <source>
        <dbReference type="Proteomes" id="UP000704611"/>
    </source>
</evidence>
<accession>A0ABS6MHA9</accession>
<dbReference type="Proteomes" id="UP000704611">
    <property type="component" value="Unassembled WGS sequence"/>
</dbReference>
<protein>
    <submittedName>
        <fullName evidence="4">Alpha/beta hydrolase</fullName>
    </submittedName>
</protein>
<dbReference type="EMBL" id="JAHRID010000001">
    <property type="protein sequence ID" value="MBV2128025.1"/>
    <property type="molecule type" value="Genomic_DNA"/>
</dbReference>
<dbReference type="InterPro" id="IPR050266">
    <property type="entry name" value="AB_hydrolase_sf"/>
</dbReference>
<name>A0ABS6MHA9_9GAMM</name>
<comment type="similarity">
    <text evidence="1">Belongs to the AB hydrolase superfamily.</text>
</comment>
<evidence type="ECO:0000259" key="3">
    <source>
        <dbReference type="Pfam" id="PF00561"/>
    </source>
</evidence>
<dbReference type="Pfam" id="PF00561">
    <property type="entry name" value="Abhydrolase_1"/>
    <property type="match status" value="1"/>
</dbReference>
<gene>
    <name evidence="4" type="ORF">KQY15_02795</name>
</gene>
<keyword evidence="2 4" id="KW-0378">Hydrolase</keyword>
<organism evidence="4 5">
    <name type="scientific">Arsukibacterium indicum</name>
    <dbReference type="NCBI Taxonomy" id="2848612"/>
    <lineage>
        <taxon>Bacteria</taxon>
        <taxon>Pseudomonadati</taxon>
        <taxon>Pseudomonadota</taxon>
        <taxon>Gammaproteobacteria</taxon>
        <taxon>Chromatiales</taxon>
        <taxon>Chromatiaceae</taxon>
        <taxon>Arsukibacterium</taxon>
    </lineage>
</organism>
<reference evidence="4 5" key="1">
    <citation type="submission" date="2021-06" db="EMBL/GenBank/DDBJ databases">
        <title>Rheinheimera indica sp. nov., isolated from deep-sea sediment.</title>
        <authorList>
            <person name="Wang Z."/>
            <person name="Zhang X.-Y."/>
        </authorList>
    </citation>
    <scope>NUCLEOTIDE SEQUENCE [LARGE SCALE GENOMIC DNA]</scope>
    <source>
        <strain evidence="4 5">SM2107</strain>
    </source>
</reference>
<dbReference type="RefSeq" id="WP_217666992.1">
    <property type="nucleotide sequence ID" value="NZ_JAHRID010000001.1"/>
</dbReference>
<dbReference type="PANTHER" id="PTHR43798:SF14">
    <property type="entry name" value="SERINE HYDROLASE-LIKE PROTEIN DDB_G0286239"/>
    <property type="match status" value="1"/>
</dbReference>
<dbReference type="PANTHER" id="PTHR43798">
    <property type="entry name" value="MONOACYLGLYCEROL LIPASE"/>
    <property type="match status" value="1"/>
</dbReference>
<dbReference type="InterPro" id="IPR000073">
    <property type="entry name" value="AB_hydrolase_1"/>
</dbReference>
<evidence type="ECO:0000313" key="4">
    <source>
        <dbReference type="EMBL" id="MBV2128025.1"/>
    </source>
</evidence>
<evidence type="ECO:0000256" key="2">
    <source>
        <dbReference type="ARBA" id="ARBA00022801"/>
    </source>
</evidence>
<keyword evidence="5" id="KW-1185">Reference proteome</keyword>